<dbReference type="InterPro" id="IPR027417">
    <property type="entry name" value="P-loop_NTPase"/>
</dbReference>
<dbReference type="Proteomes" id="UP000502608">
    <property type="component" value="Plasmid pPN3F2_1"/>
</dbReference>
<keyword evidence="3" id="KW-1185">Reference proteome</keyword>
<reference evidence="2 3" key="1">
    <citation type="submission" date="2020-03" db="EMBL/GenBank/DDBJ databases">
        <title>Complete genome sequence of Shewanella sp.</title>
        <authorList>
            <person name="Kim Y.-S."/>
            <person name="Kim S.-J."/>
            <person name="Jung H.-K."/>
            <person name="Kim K.-H."/>
        </authorList>
    </citation>
    <scope>NUCLEOTIDE SEQUENCE [LARGE SCALE GENOMIC DNA]</scope>
    <source>
        <strain evidence="2 3">PN3F2</strain>
        <plasmid evidence="2 3">pPN3F2_1</plasmid>
    </source>
</reference>
<protein>
    <submittedName>
        <fullName evidence="2">TraC family protein</fullName>
    </submittedName>
</protein>
<evidence type="ECO:0000313" key="2">
    <source>
        <dbReference type="EMBL" id="QIR16451.1"/>
    </source>
</evidence>
<dbReference type="InterPro" id="IPR053155">
    <property type="entry name" value="F-pilin_assembly_TraC"/>
</dbReference>
<geneLocation type="plasmid" evidence="2 3">
    <name>pPN3F2_1</name>
</geneLocation>
<feature type="domain" description="TraG P-loop" evidence="1">
    <location>
        <begin position="497"/>
        <end position="850"/>
    </location>
</feature>
<evidence type="ECO:0000313" key="3">
    <source>
        <dbReference type="Proteomes" id="UP000502608"/>
    </source>
</evidence>
<dbReference type="RefSeq" id="WP_167680282.1">
    <property type="nucleotide sequence ID" value="NZ_CP050314.1"/>
</dbReference>
<dbReference type="InterPro" id="IPR025955">
    <property type="entry name" value="TraC/Conjuga_ATPase"/>
</dbReference>
<dbReference type="SUPFAM" id="SSF52540">
    <property type="entry name" value="P-loop containing nucleoside triphosphate hydrolases"/>
    <property type="match status" value="1"/>
</dbReference>
<dbReference type="InterPro" id="IPR043964">
    <property type="entry name" value="P-loop_TraG"/>
</dbReference>
<keyword evidence="2" id="KW-0614">Plasmid</keyword>
<gene>
    <name evidence="2" type="ORF">HBH39_18440</name>
</gene>
<dbReference type="Gene3D" id="1.10.8.730">
    <property type="match status" value="1"/>
</dbReference>
<dbReference type="Pfam" id="PF19044">
    <property type="entry name" value="P-loop_TraG"/>
    <property type="match status" value="1"/>
</dbReference>
<accession>A0A6G9QRM4</accession>
<sequence length="864" mass="97702">MGIFSSYFQKLKKLTAYEQTEQLFGFAAYQDGYYLIEGGGMAVVFCCQPTPGCNEELKNTYDAIFNKEYPADTCIQTQLVAIPDISYFSQCYETTRGNRMMGNDNELTTSMAEELINDLEGKVFKDMHNGSRLRDFEYWFTIRIPTAELIPTDKELKRFREIILDIQESLTGVNHHPRMLEPAALLWRLQSLFNSSKDAIWRDMNAKPNASLSFNEQIIEKGNTLHFTPNGVVTGKPKSLDAAGDLEFEADNQTHIKILSLESMPSEIAYGQMYDMIGDWRNGTFAHGDPFMISTLMHYPEQSKAKSDLSSGRKWLLGQAKGKVLEYFQGLAQQKQDYDQMWKEVDENGAQIVNSGTHIIVFSSTELGSDRSIAKMKRYFDSKRITFARESVLTGPLLLQNIPCMMDSGYANFSRHSIYSSEAMVFLTPHMSSWKGNTNLPIVPLVTRSGQVFFWDLFKTDGGFNFLLSAATGSGKSVLMNYIINCYLNSGVKTGGSLKRKSHEKNYEIEEYNDGAQVFLFDSGRSYQNLAEMFEDSQFICFDETFKYSLNPFSTVTNWSGEDAQGPQIATMLKAMAAPKDGLTEVQRAEMMTLLTDMWNELGQKSTITEFVNRCNAHEESYMRDLGKQLKIFAEGGVYGHFFTDTKPSVDYNGRLIVIETEDLETDLHLQLVVILGMITQIQQKIFQGGTSRKSLFLLEEAWQWLTASTEGDKAALVGFVGEFLQSAFRKFRKTRSSGGVITQSLLDCTLNPVGKSILANTDWKIFLGQDPSTVDTIKNTKAFTASDHQFEQMKSVKTVKGSYSEMMIFLRGMSEICRLELEPETLMIFSTDPDDRELMKKYRGLGHGVKEAARLSVLEKRGL</sequence>
<organism evidence="2 3">
    <name type="scientific">Shewanella aestuarii</name>
    <dbReference type="NCBI Taxonomy" id="1028752"/>
    <lineage>
        <taxon>Bacteria</taxon>
        <taxon>Pseudomonadati</taxon>
        <taxon>Pseudomonadota</taxon>
        <taxon>Gammaproteobacteria</taxon>
        <taxon>Alteromonadales</taxon>
        <taxon>Shewanellaceae</taxon>
        <taxon>Shewanella</taxon>
    </lineage>
</organism>
<name>A0A6G9QRM4_9GAMM</name>
<dbReference type="Pfam" id="PF11130">
    <property type="entry name" value="TraC_F_IV"/>
    <property type="match status" value="1"/>
</dbReference>
<dbReference type="Gene3D" id="3.40.50.300">
    <property type="entry name" value="P-loop containing nucleotide triphosphate hydrolases"/>
    <property type="match status" value="1"/>
</dbReference>
<dbReference type="PANTHER" id="PTHR38467:SF1">
    <property type="entry name" value="CONJUGATIVE TRANSFER: ASSEMBLY"/>
    <property type="match status" value="1"/>
</dbReference>
<dbReference type="AlphaFoldDB" id="A0A6G9QRM4"/>
<proteinExistence type="predicted"/>
<dbReference type="EMBL" id="CP050314">
    <property type="protein sequence ID" value="QIR16451.1"/>
    <property type="molecule type" value="Genomic_DNA"/>
</dbReference>
<dbReference type="PANTHER" id="PTHR38467">
    <property type="match status" value="1"/>
</dbReference>
<evidence type="ECO:0000259" key="1">
    <source>
        <dbReference type="Pfam" id="PF19044"/>
    </source>
</evidence>
<dbReference type="KEGG" id="saes:HBH39_18440"/>